<dbReference type="InterPro" id="IPR001173">
    <property type="entry name" value="Glyco_trans_2-like"/>
</dbReference>
<proteinExistence type="inferred from homology"/>
<comment type="similarity">
    <text evidence="1">Belongs to the glycosyltransferase 2 family.</text>
</comment>
<dbReference type="AlphaFoldDB" id="A0A8H9ITD2"/>
<evidence type="ECO:0000313" key="3">
    <source>
        <dbReference type="EMBL" id="GHF50233.1"/>
    </source>
</evidence>
<dbReference type="Gene3D" id="3.90.550.10">
    <property type="entry name" value="Spore Coat Polysaccharide Biosynthesis Protein SpsA, Chain A"/>
    <property type="match status" value="1"/>
</dbReference>
<comment type="caution">
    <text evidence="3">The sequence shown here is derived from an EMBL/GenBank/DDBJ whole genome shotgun (WGS) entry which is preliminary data.</text>
</comment>
<dbReference type="InterPro" id="IPR029044">
    <property type="entry name" value="Nucleotide-diphossugar_trans"/>
</dbReference>
<dbReference type="CDD" id="cd04179">
    <property type="entry name" value="DPM_DPG-synthase_like"/>
    <property type="match status" value="1"/>
</dbReference>
<gene>
    <name evidence="3" type="ORF">GCM10017566_24180</name>
</gene>
<feature type="domain" description="Glycosyltransferase 2-like" evidence="2">
    <location>
        <begin position="12"/>
        <end position="139"/>
    </location>
</feature>
<organism evidence="3 4">
    <name type="scientific">Amycolatopsis bartoniae</name>
    <dbReference type="NCBI Taxonomy" id="941986"/>
    <lineage>
        <taxon>Bacteria</taxon>
        <taxon>Bacillati</taxon>
        <taxon>Actinomycetota</taxon>
        <taxon>Actinomycetes</taxon>
        <taxon>Pseudonocardiales</taxon>
        <taxon>Pseudonocardiaceae</taxon>
        <taxon>Amycolatopsis</taxon>
    </lineage>
</organism>
<dbReference type="Proteomes" id="UP000658656">
    <property type="component" value="Unassembled WGS sequence"/>
</dbReference>
<dbReference type="PANTHER" id="PTHR48090:SF7">
    <property type="entry name" value="RFBJ PROTEIN"/>
    <property type="match status" value="1"/>
</dbReference>
<dbReference type="InterPro" id="IPR050256">
    <property type="entry name" value="Glycosyltransferase_2"/>
</dbReference>
<evidence type="ECO:0000256" key="1">
    <source>
        <dbReference type="ARBA" id="ARBA00006739"/>
    </source>
</evidence>
<dbReference type="EMBL" id="BNAV01000003">
    <property type="protein sequence ID" value="GHF50233.1"/>
    <property type="molecule type" value="Genomic_DNA"/>
</dbReference>
<name>A0A8H9ITD2_9PSEU</name>
<accession>A0A8H9ITD2</accession>
<reference evidence="3" key="2">
    <citation type="submission" date="2020-09" db="EMBL/GenBank/DDBJ databases">
        <authorList>
            <person name="Sun Q."/>
            <person name="Zhou Y."/>
        </authorList>
    </citation>
    <scope>NUCLEOTIDE SEQUENCE</scope>
    <source>
        <strain evidence="3">CGMCC 4.7679</strain>
    </source>
</reference>
<evidence type="ECO:0000313" key="4">
    <source>
        <dbReference type="Proteomes" id="UP000658656"/>
    </source>
</evidence>
<keyword evidence="4" id="KW-1185">Reference proteome</keyword>
<dbReference type="PANTHER" id="PTHR48090">
    <property type="entry name" value="UNDECAPRENYL-PHOSPHATE 4-DEOXY-4-FORMAMIDO-L-ARABINOSE TRANSFERASE-RELATED"/>
    <property type="match status" value="1"/>
</dbReference>
<protein>
    <recommendedName>
        <fullName evidence="2">Glycosyltransferase 2-like domain-containing protein</fullName>
    </recommendedName>
</protein>
<dbReference type="Pfam" id="PF00535">
    <property type="entry name" value="Glycos_transf_2"/>
    <property type="match status" value="1"/>
</dbReference>
<sequence>MTGVKPEPSVDVILPCLDEAAALPGVLARIPEGYRAIVVDNGSTDGSPAIAAAHGAKVAHEPRRGYGAAVHTGLELATAEVVCVLDADGSLDGAELPALVAQVAPRTLVVGARRPVRGEARPRRARASGGAWAVLPRRRGRPVTDGDPVRAGDRVPSVTDLAPVRRGLWSRPARAGGGAWAVLPRRRERRDTSGDPVRRDMRPWPARAGNGALTALFRREGLPVTDGDPVRRAVRPPAVAALLRREDLPVTDGRPVRPGVWPWHARAGNRVLAALLRRRGVVVTDIGPVRVGRRVDLLALGVRDRAFGYPLEVLLRAGAAGWRIIELPVSYGPRAAGTKSKVSGSVRGTMRAIRDMAGVLR</sequence>
<evidence type="ECO:0000259" key="2">
    <source>
        <dbReference type="Pfam" id="PF00535"/>
    </source>
</evidence>
<dbReference type="SUPFAM" id="SSF53448">
    <property type="entry name" value="Nucleotide-diphospho-sugar transferases"/>
    <property type="match status" value="1"/>
</dbReference>
<reference evidence="3" key="1">
    <citation type="journal article" date="2014" name="Int. J. Syst. Evol. Microbiol.">
        <title>Complete genome sequence of Corynebacterium casei LMG S-19264T (=DSM 44701T), isolated from a smear-ripened cheese.</title>
        <authorList>
            <consortium name="US DOE Joint Genome Institute (JGI-PGF)"/>
            <person name="Walter F."/>
            <person name="Albersmeier A."/>
            <person name="Kalinowski J."/>
            <person name="Ruckert C."/>
        </authorList>
    </citation>
    <scope>NUCLEOTIDE SEQUENCE</scope>
    <source>
        <strain evidence="3">CGMCC 4.7679</strain>
    </source>
</reference>